<dbReference type="EMBL" id="REGN01008773">
    <property type="protein sequence ID" value="RNA02731.1"/>
    <property type="molecule type" value="Genomic_DNA"/>
</dbReference>
<sequence length="162" mass="19723">MVEKYNLYLSGFPPINFMNKMNYWNWLKRTEFKFNNVHRIIHELKALISEKPEFVKLKRIGTTDSVIFTFGYALQGQILPRFFAFTKYPFLKNFVQLGLVQRTTILPLYLIFYKSNRFIYFYFKDVEQKKNCQIDYDLKHQTDIIIHLYVSYENKPKLKFID</sequence>
<comment type="caution">
    <text evidence="1">The sequence shown here is derived from an EMBL/GenBank/DDBJ whole genome shotgun (WGS) entry which is preliminary data.</text>
</comment>
<gene>
    <name evidence="1" type="ORF">BpHYR1_054006</name>
</gene>
<accession>A0A3M7PVG2</accession>
<evidence type="ECO:0000313" key="1">
    <source>
        <dbReference type="EMBL" id="RNA02731.1"/>
    </source>
</evidence>
<proteinExistence type="predicted"/>
<dbReference type="Proteomes" id="UP000276133">
    <property type="component" value="Unassembled WGS sequence"/>
</dbReference>
<keyword evidence="2" id="KW-1185">Reference proteome</keyword>
<name>A0A3M7PVG2_BRAPC</name>
<organism evidence="1 2">
    <name type="scientific">Brachionus plicatilis</name>
    <name type="common">Marine rotifer</name>
    <name type="synonym">Brachionus muelleri</name>
    <dbReference type="NCBI Taxonomy" id="10195"/>
    <lineage>
        <taxon>Eukaryota</taxon>
        <taxon>Metazoa</taxon>
        <taxon>Spiralia</taxon>
        <taxon>Gnathifera</taxon>
        <taxon>Rotifera</taxon>
        <taxon>Eurotatoria</taxon>
        <taxon>Monogononta</taxon>
        <taxon>Pseudotrocha</taxon>
        <taxon>Ploima</taxon>
        <taxon>Brachionidae</taxon>
        <taxon>Brachionus</taxon>
    </lineage>
</organism>
<evidence type="ECO:0000313" key="2">
    <source>
        <dbReference type="Proteomes" id="UP000276133"/>
    </source>
</evidence>
<dbReference type="AlphaFoldDB" id="A0A3M7PVG2"/>
<protein>
    <submittedName>
        <fullName evidence="1">Uncharacterized protein</fullName>
    </submittedName>
</protein>
<reference evidence="1 2" key="1">
    <citation type="journal article" date="2018" name="Sci. Rep.">
        <title>Genomic signatures of local adaptation to the degree of environmental predictability in rotifers.</title>
        <authorList>
            <person name="Franch-Gras L."/>
            <person name="Hahn C."/>
            <person name="Garcia-Roger E.M."/>
            <person name="Carmona M.J."/>
            <person name="Serra M."/>
            <person name="Gomez A."/>
        </authorList>
    </citation>
    <scope>NUCLEOTIDE SEQUENCE [LARGE SCALE GENOMIC DNA]</scope>
    <source>
        <strain evidence="1">HYR1</strain>
    </source>
</reference>